<dbReference type="InterPro" id="IPR036909">
    <property type="entry name" value="Cyt_c-like_dom_sf"/>
</dbReference>
<dbReference type="Gene3D" id="2.60.120.200">
    <property type="match status" value="1"/>
</dbReference>
<accession>G0LBG6</accession>
<evidence type="ECO:0000313" key="8">
    <source>
        <dbReference type="Proteomes" id="UP000008898"/>
    </source>
</evidence>
<organism evidence="7 8">
    <name type="scientific">Zobellia galactanivorans (strain DSM 12802 / CCUG 47099 / CIP 106680 / NCIMB 13871 / Dsij)</name>
    <dbReference type="NCBI Taxonomy" id="63186"/>
    <lineage>
        <taxon>Bacteria</taxon>
        <taxon>Pseudomonadati</taxon>
        <taxon>Bacteroidota</taxon>
        <taxon>Flavobacteriia</taxon>
        <taxon>Flavobacteriales</taxon>
        <taxon>Flavobacteriaceae</taxon>
        <taxon>Zobellia</taxon>
    </lineage>
</organism>
<keyword evidence="2 4" id="KW-0479">Metal-binding</keyword>
<dbReference type="InterPro" id="IPR011444">
    <property type="entry name" value="DUF1549"/>
</dbReference>
<dbReference type="PANTHER" id="PTHR35889:SF3">
    <property type="entry name" value="F-BOX DOMAIN-CONTAINING PROTEIN"/>
    <property type="match status" value="1"/>
</dbReference>
<keyword evidence="5" id="KW-0732">Signal</keyword>
<evidence type="ECO:0000256" key="3">
    <source>
        <dbReference type="ARBA" id="ARBA00023004"/>
    </source>
</evidence>
<dbReference type="InterPro" id="IPR013320">
    <property type="entry name" value="ConA-like_dom_sf"/>
</dbReference>
<dbReference type="Pfam" id="PF13385">
    <property type="entry name" value="Laminin_G_3"/>
    <property type="match status" value="1"/>
</dbReference>
<dbReference type="PROSITE" id="PS51007">
    <property type="entry name" value="CYTC"/>
    <property type="match status" value="1"/>
</dbReference>
<dbReference type="GO" id="GO:0020037">
    <property type="term" value="F:heme binding"/>
    <property type="evidence" value="ECO:0007669"/>
    <property type="project" value="InterPro"/>
</dbReference>
<dbReference type="GO" id="GO:0046872">
    <property type="term" value="F:metal ion binding"/>
    <property type="evidence" value="ECO:0007669"/>
    <property type="project" value="UniProtKB-KW"/>
</dbReference>
<evidence type="ECO:0000256" key="5">
    <source>
        <dbReference type="SAM" id="SignalP"/>
    </source>
</evidence>
<dbReference type="Pfam" id="PF07635">
    <property type="entry name" value="PSCyt1"/>
    <property type="match status" value="1"/>
</dbReference>
<dbReference type="OrthoDB" id="1450284at2"/>
<dbReference type="HOGENOM" id="CLU_005632_1_0_10"/>
<dbReference type="EMBL" id="FP476056">
    <property type="protein sequence ID" value="CAZ96092.1"/>
    <property type="molecule type" value="Genomic_DNA"/>
</dbReference>
<gene>
    <name evidence="7" type="ordered locus">zobellia_2003</name>
</gene>
<keyword evidence="8" id="KW-1185">Reference proteome</keyword>
<dbReference type="InterPro" id="IPR009056">
    <property type="entry name" value="Cyt_c-like_dom"/>
</dbReference>
<feature type="signal peptide" evidence="5">
    <location>
        <begin position="1"/>
        <end position="22"/>
    </location>
</feature>
<dbReference type="PANTHER" id="PTHR35889">
    <property type="entry name" value="CYCLOINULO-OLIGOSACCHARIDE FRUCTANOTRANSFERASE-RELATED"/>
    <property type="match status" value="1"/>
</dbReference>
<feature type="domain" description="Cytochrome c" evidence="6">
    <location>
        <begin position="327"/>
        <end position="510"/>
    </location>
</feature>
<dbReference type="SUPFAM" id="SSF49899">
    <property type="entry name" value="Concanavalin A-like lectins/glucanases"/>
    <property type="match status" value="1"/>
</dbReference>
<dbReference type="GO" id="GO:0004553">
    <property type="term" value="F:hydrolase activity, hydrolyzing O-glycosyl compounds"/>
    <property type="evidence" value="ECO:0007669"/>
    <property type="project" value="UniProtKB-ARBA"/>
</dbReference>
<feature type="chain" id="PRO_5003402353" evidence="5">
    <location>
        <begin position="23"/>
        <end position="1077"/>
    </location>
</feature>
<keyword evidence="3 4" id="KW-0408">Iron</keyword>
<keyword evidence="1 4" id="KW-0349">Heme</keyword>
<dbReference type="GO" id="GO:0009055">
    <property type="term" value="F:electron transfer activity"/>
    <property type="evidence" value="ECO:0007669"/>
    <property type="project" value="InterPro"/>
</dbReference>
<evidence type="ECO:0000256" key="4">
    <source>
        <dbReference type="PROSITE-ProRule" id="PRU00433"/>
    </source>
</evidence>
<evidence type="ECO:0000256" key="1">
    <source>
        <dbReference type="ARBA" id="ARBA00022617"/>
    </source>
</evidence>
<dbReference type="Proteomes" id="UP000008898">
    <property type="component" value="Chromosome"/>
</dbReference>
<dbReference type="InterPro" id="IPR011429">
    <property type="entry name" value="Cyt_c_Planctomycete-type"/>
</dbReference>
<reference evidence="8" key="1">
    <citation type="submission" date="2009-07" db="EMBL/GenBank/DDBJ databases">
        <title>Complete genome sequence of Zobellia galactanivorans Dsij.</title>
        <authorList>
            <consortium name="Genoscope - CEA"/>
        </authorList>
    </citation>
    <scope>NUCLEOTIDE SEQUENCE [LARGE SCALE GENOMIC DNA]</scope>
    <source>
        <strain evidence="8">DSM 12802 / CCUG 47099 / CIP 106680 / NCIMB 13871 / Dsij</strain>
    </source>
</reference>
<name>G0LBG6_ZOBGA</name>
<evidence type="ECO:0000259" key="6">
    <source>
        <dbReference type="PROSITE" id="PS51007"/>
    </source>
</evidence>
<dbReference type="SUPFAM" id="SSF46626">
    <property type="entry name" value="Cytochrome c"/>
    <property type="match status" value="1"/>
</dbReference>
<evidence type="ECO:0000313" key="7">
    <source>
        <dbReference type="EMBL" id="CAZ96092.1"/>
    </source>
</evidence>
<dbReference type="AlphaFoldDB" id="G0LBG6"/>
<dbReference type="PATRIC" id="fig|63186.3.peg.1973"/>
<dbReference type="InterPro" id="IPR022655">
    <property type="entry name" value="DUF1553"/>
</dbReference>
<dbReference type="Pfam" id="PF07583">
    <property type="entry name" value="PSCyt2"/>
    <property type="match status" value="1"/>
</dbReference>
<dbReference type="STRING" id="63186.ZOBELLIA_2003"/>
<reference evidence="7 8" key="2">
    <citation type="journal article" date="2012" name="Environ. Microbiol.">
        <title>Characterization of the first alginolytic operons in a marine bacterium: from their emergence in marine Flavobacteriia to their independent transfers to marine Proteobacteria and human gut Bacteroides.</title>
        <authorList>
            <person name="Thomas F."/>
            <person name="Barbeyron T."/>
            <person name="Tonon T."/>
            <person name="Genicot S."/>
            <person name="Czjzek M."/>
            <person name="Michel G."/>
        </authorList>
    </citation>
    <scope>NUCLEOTIDE SEQUENCE [LARGE SCALE GENOMIC DNA]</scope>
    <source>
        <strain evidence="8">DSM 12802 / CCUG 47099 / CIP 106680 / NCIMB 13871 / Dsij</strain>
    </source>
</reference>
<dbReference type="KEGG" id="zga:ZOBELLIA_2003"/>
<dbReference type="GO" id="GO:0005975">
    <property type="term" value="P:carbohydrate metabolic process"/>
    <property type="evidence" value="ECO:0007669"/>
    <property type="project" value="UniProtKB-ARBA"/>
</dbReference>
<proteinExistence type="predicted"/>
<sequence length="1077" mass="122595">MRFLLRLILTLCLLCLSSCGWNAPEEIEEAMTRLPEKVDFNYHVKPILSDKCFACHGPDMANQKAGLRLDIAESAYEALKGSGKNPIVPHKPGESEVVARILSDDPDLKMPPAEFNVALSKNEIATLTKWIEQGAEYKPHWSFIRPQKEAAPEVKHKEWAKNDIDRFVVDRLEAMNVEPSKKAEKEHLIRRLNFDLIGLPPTLRQIEDFVNDTSANAYEKVVDRLLASPAYGERMASEWMDVARYADSDGYLDDKHRDFSPYRDWVIKAFNENMSYEQFVTWQLAGDLIKNPSQESILATAFNRLHKKNSEAGIVFEEYRVEYVADRTLSVGKAFLGLSVECARCHDHKYDPISQKDHYELFAFFNSTNEIGTPVYGPGQVPGPSLLLTNEEEKKVLEFIDRDIDQTKGQLVSVERETPEIVKTWLNNPSEVKAELEKVLGKGLQASLNFDSFAARDEKSYKVQNSGGNRQAVAVREPIIEDGLEGKAVFLGDYTTLGMPDKIGWFDQSDPFTVSVAIKPGKNYEEASIFTHCEESRQGLKGYSMHLEDNHLKFIIARSWPFNSIQLKTKDPVPEKEWHTVTVSYDGLGKAEGVHIYIDGKKVPVAIEIDNLYKSILFKKNIHNYAFGGFRLGVSGKFKSFKDGGLDNLKIYERQLSDLEVLYSLSPAKAMEEVKKNNEALLTDFYYQSIDKDAETTRKKIQELRKKQLDELEPIKEIMVLGDLPEPRPTYVLDRGMYDAPTEEVQPDVPEVVMPFNKDLPRNRLGLSQWLFDKNNPLTARVFVNRLWQMHFGQGLVSTSDDFGNQGNLPSHPELLDWLAVEFMESGWDIKKIHKLMVMSATYQQSSELTPELLEMDTDNIWLARGPSRRMTAEMVRDNALAISGLLVSKIGGPSTYPYQPEGLWDEISNKPWRYRYKQEPGEGLYRRSLYTIWKRTSAPPSMQIFDAGDRSVCAVKRRETSTPLQALVLLNDPQFIEASYILAEHLLEENNGNAEIQLQKAFQLSTGRKARQKEMVVLKRFLDEELERFLEKKEDAIAYLNMGETKIKSTSDPVKVAALATVINGIMNTAEGFTIR</sequence>
<protein>
    <submittedName>
        <fullName evidence="7">Cytochrome c-containing protein</fullName>
    </submittedName>
</protein>
<dbReference type="Pfam" id="PF07587">
    <property type="entry name" value="PSD1"/>
    <property type="match status" value="1"/>
</dbReference>
<evidence type="ECO:0000256" key="2">
    <source>
        <dbReference type="ARBA" id="ARBA00022723"/>
    </source>
</evidence>